<dbReference type="InterPro" id="IPR036413">
    <property type="entry name" value="YaeB-like_sf"/>
</dbReference>
<dbReference type="InterPro" id="IPR040372">
    <property type="entry name" value="YaeB-like"/>
</dbReference>
<evidence type="ECO:0000259" key="4">
    <source>
        <dbReference type="PROSITE" id="PS51668"/>
    </source>
</evidence>
<sequence length="407" mass="42524">MAGAAASVGGAETFTLARVGTFRTAFPSGFGCPRQGLAAPSARGRVDFEPWVASAAAGGGGGFLEGLEEFSHVWVIFVFDQNRHSSASFHPAKSFLRSSVKPPWLVDADGRRGSHGVFATRTPHRPNPVGLTVCRLDRVDHARGRVFLSGVDVIDGSAVLDVKPYHPVDSLLHTPGAAGLPSAAGPAEADAGTRSEGASACAASWLGAAANSPDAGGGGVAGPAVHFPSWLPAPRPRAEVRWREAALERLAALQPYCGLYPDERDVALGDSADREAAVQTLRLALEEVLGLDPRTPQSRCRAGDRGTTTHRYWALDFDALSIAFRLASVADAGQVFEVVHVELRGEQGTRSSKAWLDDLRAELEGGAASADARAEGAEAATEDARPLETELYGTPGIPSTPEGQAPA</sequence>
<evidence type="ECO:0000313" key="5">
    <source>
        <dbReference type="EMBL" id="CAE4649800.1"/>
    </source>
</evidence>
<dbReference type="AlphaFoldDB" id="A0A7S4SP20"/>
<dbReference type="SUPFAM" id="SSF118196">
    <property type="entry name" value="YaeB-like"/>
    <property type="match status" value="1"/>
</dbReference>
<evidence type="ECO:0000256" key="3">
    <source>
        <dbReference type="SAM" id="MobiDB-lite"/>
    </source>
</evidence>
<feature type="domain" description="TsaA-like" evidence="4">
    <location>
        <begin position="16"/>
        <end position="174"/>
    </location>
</feature>
<proteinExistence type="inferred from homology"/>
<dbReference type="EMBL" id="HBNR01073614">
    <property type="protein sequence ID" value="CAE4649800.1"/>
    <property type="molecule type" value="Transcribed_RNA"/>
</dbReference>
<evidence type="ECO:0000256" key="1">
    <source>
        <dbReference type="ARBA" id="ARBA00022691"/>
    </source>
</evidence>
<gene>
    <name evidence="5" type="ORF">AMON00008_LOCUS52231</name>
</gene>
<protein>
    <recommendedName>
        <fullName evidence="4">TsaA-like domain-containing protein</fullName>
    </recommendedName>
</protein>
<organism evidence="5">
    <name type="scientific">Alexandrium monilatum</name>
    <dbReference type="NCBI Taxonomy" id="311494"/>
    <lineage>
        <taxon>Eukaryota</taxon>
        <taxon>Sar</taxon>
        <taxon>Alveolata</taxon>
        <taxon>Dinophyceae</taxon>
        <taxon>Gonyaulacales</taxon>
        <taxon>Pyrocystaceae</taxon>
        <taxon>Alexandrium</taxon>
    </lineage>
</organism>
<dbReference type="PROSITE" id="PS51668">
    <property type="entry name" value="TSAA_2"/>
    <property type="match status" value="1"/>
</dbReference>
<reference evidence="5" key="1">
    <citation type="submission" date="2021-01" db="EMBL/GenBank/DDBJ databases">
        <authorList>
            <person name="Corre E."/>
            <person name="Pelletier E."/>
            <person name="Niang G."/>
            <person name="Scheremetjew M."/>
            <person name="Finn R."/>
            <person name="Kale V."/>
            <person name="Holt S."/>
            <person name="Cochrane G."/>
            <person name="Meng A."/>
            <person name="Brown T."/>
            <person name="Cohen L."/>
        </authorList>
    </citation>
    <scope>NUCLEOTIDE SEQUENCE</scope>
    <source>
        <strain evidence="5">CCMP3105</strain>
    </source>
</reference>
<dbReference type="InterPro" id="IPR023370">
    <property type="entry name" value="TrmO-like_N"/>
</dbReference>
<dbReference type="PANTHER" id="PTHR12818:SF0">
    <property type="entry name" value="TRNA (ADENINE(37)-N6)-METHYLTRANSFERASE"/>
    <property type="match status" value="1"/>
</dbReference>
<keyword evidence="1" id="KW-0949">S-adenosyl-L-methionine</keyword>
<feature type="region of interest" description="Disordered" evidence="3">
    <location>
        <begin position="366"/>
        <end position="407"/>
    </location>
</feature>
<dbReference type="Pfam" id="PF01980">
    <property type="entry name" value="TrmO_N"/>
    <property type="match status" value="1"/>
</dbReference>
<feature type="compositionally biased region" description="Basic and acidic residues" evidence="3">
    <location>
        <begin position="372"/>
        <end position="388"/>
    </location>
</feature>
<name>A0A7S4SP20_9DINO</name>
<accession>A0A7S4SP20</accession>
<evidence type="ECO:0000256" key="2">
    <source>
        <dbReference type="ARBA" id="ARBA00033753"/>
    </source>
</evidence>
<dbReference type="Gene3D" id="2.40.30.70">
    <property type="entry name" value="YaeB-like"/>
    <property type="match status" value="1"/>
</dbReference>
<comment type="similarity">
    <text evidence="2">Belongs to the tRNA methyltransferase O family.</text>
</comment>
<dbReference type="PANTHER" id="PTHR12818">
    <property type="entry name" value="TRNA (ADENINE(37)-N6)-METHYLTRANSFERASE"/>
    <property type="match status" value="1"/>
</dbReference>
<dbReference type="InterPro" id="IPR036414">
    <property type="entry name" value="YaeB_N_sf"/>
</dbReference>